<comment type="caution">
    <text evidence="1">The sequence shown here is derived from an EMBL/GenBank/DDBJ whole genome shotgun (WGS) entry which is preliminary data.</text>
</comment>
<dbReference type="EMBL" id="WUBS01000012">
    <property type="protein sequence ID" value="NDL64466.1"/>
    <property type="molecule type" value="Genomic_DNA"/>
</dbReference>
<evidence type="ECO:0000313" key="2">
    <source>
        <dbReference type="Proteomes" id="UP000461443"/>
    </source>
</evidence>
<reference evidence="1 2" key="1">
    <citation type="submission" date="2019-12" db="EMBL/GenBank/DDBJ databases">
        <authorList>
            <person name="Lee S.D."/>
        </authorList>
    </citation>
    <scope>NUCLEOTIDE SEQUENCE [LARGE SCALE GENOMIC DNA]</scope>
    <source>
        <strain evidence="1 2">SAP-6</strain>
    </source>
</reference>
<accession>A0A845SNE2</accession>
<name>A0A845SNE2_9GAMM</name>
<protein>
    <submittedName>
        <fullName evidence="1">Uncharacterized protein</fullName>
    </submittedName>
</protein>
<evidence type="ECO:0000313" key="1">
    <source>
        <dbReference type="EMBL" id="NDL64466.1"/>
    </source>
</evidence>
<organism evidence="1 2">
    <name type="scientific">Acerihabitans arboris</name>
    <dbReference type="NCBI Taxonomy" id="2691583"/>
    <lineage>
        <taxon>Bacteria</taxon>
        <taxon>Pseudomonadati</taxon>
        <taxon>Pseudomonadota</taxon>
        <taxon>Gammaproteobacteria</taxon>
        <taxon>Enterobacterales</taxon>
        <taxon>Pectobacteriaceae</taxon>
        <taxon>Acerihabitans</taxon>
    </lineage>
</organism>
<sequence>MRLRAYRLWEREQCKRITRSWSWTMTCV</sequence>
<proteinExistence type="predicted"/>
<reference evidence="1 2" key="2">
    <citation type="submission" date="2020-02" db="EMBL/GenBank/DDBJ databases">
        <title>The new genus of Enterobacteriales.</title>
        <authorList>
            <person name="Kim I.S."/>
        </authorList>
    </citation>
    <scope>NUCLEOTIDE SEQUENCE [LARGE SCALE GENOMIC DNA]</scope>
    <source>
        <strain evidence="1 2">SAP-6</strain>
    </source>
</reference>
<gene>
    <name evidence="1" type="ORF">GRH90_17170</name>
</gene>
<dbReference type="Proteomes" id="UP000461443">
    <property type="component" value="Unassembled WGS sequence"/>
</dbReference>
<keyword evidence="2" id="KW-1185">Reference proteome</keyword>
<dbReference type="AlphaFoldDB" id="A0A845SNE2"/>